<evidence type="ECO:0000256" key="1">
    <source>
        <dbReference type="ARBA" id="ARBA00006596"/>
    </source>
</evidence>
<dbReference type="OrthoDB" id="10253113at2759"/>
<dbReference type="Gene3D" id="3.40.50.1780">
    <property type="match status" value="1"/>
</dbReference>
<sequence>MRGLVSVPVQGRLAPCRHSSQAKAKVLVAPVRPAGPRRALYAGQRALRLAAAASPAAPAPAAPAPAARDAPHWQQALAELDKKEGRKLCVVQTAPAVRVAIAETLGLPPGSVTPGQMVTGLKRLGFDYVFDTLFGADLTIMEEGSELIGRLEAAAAARRGEAPPASAGHEASAALPMWTSCCPGWVSMVEQSNPELIPYLSTCKSPQMMLGSVIKNYFAKKLAGLNPADVVSCSVMPCVRKQGEADREWFATESGARGDHGRGGGADDCACGLARDVDHVMTTVELGKELPETEYDNPLGTGSGGGLLFGTTGGVMEAALRTVYELISGQPMGRVVFEEVRGMDGIKQAAITIPVGPDSRYKHLETAPGQGVTLRIAVANGLGNAKKLVKEAAGGAAPYDFIEVMACPGGCIGGGGQPRSTDKGILAKRQAAMYTLDERNTVRRSHENPNIQKLYAEWPGLEQPLSHLAHEKLHTHYVPRGAEEAAGGGDKK</sequence>
<reference evidence="3 4" key="1">
    <citation type="journal article" date="2018" name="Sci. Rep.">
        <title>Raphidocelis subcapitata (=Pseudokirchneriella subcapitata) provides an insight into genome evolution and environmental adaptations in the Sphaeropleales.</title>
        <authorList>
            <person name="Suzuki S."/>
            <person name="Yamaguchi H."/>
            <person name="Nakajima N."/>
            <person name="Kawachi M."/>
        </authorList>
    </citation>
    <scope>NUCLEOTIDE SEQUENCE [LARGE SCALE GENOMIC DNA]</scope>
    <source>
        <strain evidence="3 4">NIES-35</strain>
    </source>
</reference>
<evidence type="ECO:0000313" key="4">
    <source>
        <dbReference type="Proteomes" id="UP000247498"/>
    </source>
</evidence>
<comment type="caution">
    <text evidence="3">The sequence shown here is derived from an EMBL/GenBank/DDBJ whole genome shotgun (WGS) entry which is preliminary data.</text>
</comment>
<dbReference type="InterPro" id="IPR004108">
    <property type="entry name" value="Fe_hydrogenase_lsu_C"/>
</dbReference>
<protein>
    <submittedName>
        <fullName evidence="3">Iron hydrogenase</fullName>
    </submittedName>
</protein>
<accession>A0A2V0PD20</accession>
<organism evidence="3 4">
    <name type="scientific">Raphidocelis subcapitata</name>
    <dbReference type="NCBI Taxonomy" id="307507"/>
    <lineage>
        <taxon>Eukaryota</taxon>
        <taxon>Viridiplantae</taxon>
        <taxon>Chlorophyta</taxon>
        <taxon>core chlorophytes</taxon>
        <taxon>Chlorophyceae</taxon>
        <taxon>CS clade</taxon>
        <taxon>Sphaeropleales</taxon>
        <taxon>Selenastraceae</taxon>
        <taxon>Raphidocelis</taxon>
    </lineage>
</organism>
<feature type="domain" description="Iron hydrogenase small subunit" evidence="2">
    <location>
        <begin position="420"/>
        <end position="481"/>
    </location>
</feature>
<dbReference type="PANTHER" id="PTHR11615">
    <property type="entry name" value="NITRATE, FORMATE, IRON DEHYDROGENASE"/>
    <property type="match status" value="1"/>
</dbReference>
<name>A0A2V0PD20_9CHLO</name>
<comment type="similarity">
    <text evidence="1">Belongs to the NARF family.</text>
</comment>
<dbReference type="InterPro" id="IPR003149">
    <property type="entry name" value="Fe_hydrogenase_ssu"/>
</dbReference>
<keyword evidence="4" id="KW-1185">Reference proteome</keyword>
<dbReference type="Gene3D" id="3.40.950.10">
    <property type="entry name" value="Fe-only Hydrogenase (Larger Subunit), Chain L, domain 3"/>
    <property type="match status" value="1"/>
</dbReference>
<evidence type="ECO:0000313" key="3">
    <source>
        <dbReference type="EMBL" id="GBF95803.1"/>
    </source>
</evidence>
<dbReference type="SMART" id="SM00902">
    <property type="entry name" value="Fe_hyd_SSU"/>
    <property type="match status" value="1"/>
</dbReference>
<dbReference type="AlphaFoldDB" id="A0A2V0PD20"/>
<dbReference type="Pfam" id="PF02256">
    <property type="entry name" value="Fe_hyd_SSU"/>
    <property type="match status" value="1"/>
</dbReference>
<dbReference type="InParanoid" id="A0A2V0PD20"/>
<dbReference type="Pfam" id="PF02906">
    <property type="entry name" value="Fe_hyd_lg_C"/>
    <property type="match status" value="1"/>
</dbReference>
<dbReference type="EMBL" id="BDRX01000070">
    <property type="protein sequence ID" value="GBF95803.1"/>
    <property type="molecule type" value="Genomic_DNA"/>
</dbReference>
<proteinExistence type="inferred from homology"/>
<dbReference type="InterPro" id="IPR036991">
    <property type="entry name" value="Fe_hydrogenase_ssu_sf"/>
</dbReference>
<dbReference type="Gene3D" id="4.10.260.20">
    <property type="entry name" value="Iron hydrogenase, small subunit"/>
    <property type="match status" value="1"/>
</dbReference>
<dbReference type="SUPFAM" id="SSF53920">
    <property type="entry name" value="Fe-only hydrogenase"/>
    <property type="match status" value="1"/>
</dbReference>
<evidence type="ECO:0000259" key="2">
    <source>
        <dbReference type="SMART" id="SM00902"/>
    </source>
</evidence>
<dbReference type="Proteomes" id="UP000247498">
    <property type="component" value="Unassembled WGS sequence"/>
</dbReference>
<dbReference type="InterPro" id="IPR050340">
    <property type="entry name" value="Cytosolic_Fe-S_CAF"/>
</dbReference>
<gene>
    <name evidence="3" type="ORF">Rsub_08239</name>
</gene>
<dbReference type="STRING" id="307507.A0A2V0PD20"/>
<dbReference type="InterPro" id="IPR009016">
    <property type="entry name" value="Fe_hydrogenase"/>
</dbReference>